<sequence>MSTINNQKNVKKQYANASNLNTRISIHQKYSTNKMGFGNWIFSNYKITEGMKVLELGCGTGDMWKGHVDLMSKCSKIILSDFSEGMLENAKTNIGSNANVEYQIIDIQDIPFEDESFDVVIANMMLYHVPDMKRGLSEVRRVLKTGGAFYCATFGEHGIIEYLSKTLSAYGVEDNVNKNFTLQNGKELLAPFFSNVQRLNYEDSLAVTDIDDLVEYIYSLSSMTTLSAVPKKEIHALLTKQMVDGVLSVPKEYGMFCCRKD</sequence>
<dbReference type="Proteomes" id="UP000182360">
    <property type="component" value="Unassembled WGS sequence"/>
</dbReference>
<dbReference type="AlphaFoldDB" id="A0A1H9DHG6"/>
<keyword evidence="2" id="KW-0808">Transferase</keyword>
<evidence type="ECO:0000313" key="2">
    <source>
        <dbReference type="EMBL" id="SEQ12747.1"/>
    </source>
</evidence>
<keyword evidence="3" id="KW-1185">Reference proteome</keyword>
<feature type="domain" description="Methyltransferase type 11" evidence="1">
    <location>
        <begin position="54"/>
        <end position="151"/>
    </location>
</feature>
<gene>
    <name evidence="2" type="ORF">SAMN04487977_102572</name>
</gene>
<dbReference type="CDD" id="cd02440">
    <property type="entry name" value="AdoMet_MTases"/>
    <property type="match status" value="1"/>
</dbReference>
<dbReference type="GO" id="GO:0032259">
    <property type="term" value="P:methylation"/>
    <property type="evidence" value="ECO:0007669"/>
    <property type="project" value="UniProtKB-KW"/>
</dbReference>
<dbReference type="InterPro" id="IPR029063">
    <property type="entry name" value="SAM-dependent_MTases_sf"/>
</dbReference>
<dbReference type="EMBL" id="FOFU01000002">
    <property type="protein sequence ID" value="SEQ12747.1"/>
    <property type="molecule type" value="Genomic_DNA"/>
</dbReference>
<dbReference type="GO" id="GO:0008757">
    <property type="term" value="F:S-adenosylmethionine-dependent methyltransferase activity"/>
    <property type="evidence" value="ECO:0007669"/>
    <property type="project" value="InterPro"/>
</dbReference>
<evidence type="ECO:0000313" key="3">
    <source>
        <dbReference type="Proteomes" id="UP000182360"/>
    </source>
</evidence>
<dbReference type="InterPro" id="IPR013216">
    <property type="entry name" value="Methyltransf_11"/>
</dbReference>
<evidence type="ECO:0000259" key="1">
    <source>
        <dbReference type="Pfam" id="PF08241"/>
    </source>
</evidence>
<keyword evidence="2" id="KW-0489">Methyltransferase</keyword>
<dbReference type="Gene3D" id="3.40.50.150">
    <property type="entry name" value="Vaccinia Virus protein VP39"/>
    <property type="match status" value="1"/>
</dbReference>
<name>A0A1H9DHG6_9SPIR</name>
<dbReference type="OrthoDB" id="9772751at2"/>
<reference evidence="2 3" key="1">
    <citation type="submission" date="2016-10" db="EMBL/GenBank/DDBJ databases">
        <authorList>
            <person name="de Groot N.N."/>
        </authorList>
    </citation>
    <scope>NUCLEOTIDE SEQUENCE [LARGE SCALE GENOMIC DNA]</scope>
    <source>
        <strain evidence="2 3">B25</strain>
    </source>
</reference>
<dbReference type="RefSeq" id="WP_074641854.1">
    <property type="nucleotide sequence ID" value="NZ_FOFU01000002.1"/>
</dbReference>
<dbReference type="STRING" id="163.SAMN04487775_10147"/>
<organism evidence="2 3">
    <name type="scientific">Treponema bryantii</name>
    <dbReference type="NCBI Taxonomy" id="163"/>
    <lineage>
        <taxon>Bacteria</taxon>
        <taxon>Pseudomonadati</taxon>
        <taxon>Spirochaetota</taxon>
        <taxon>Spirochaetia</taxon>
        <taxon>Spirochaetales</taxon>
        <taxon>Treponemataceae</taxon>
        <taxon>Treponema</taxon>
    </lineage>
</organism>
<dbReference type="SUPFAM" id="SSF53335">
    <property type="entry name" value="S-adenosyl-L-methionine-dependent methyltransferases"/>
    <property type="match status" value="1"/>
</dbReference>
<dbReference type="Pfam" id="PF08241">
    <property type="entry name" value="Methyltransf_11"/>
    <property type="match status" value="1"/>
</dbReference>
<accession>A0A1H9DHG6</accession>
<protein>
    <submittedName>
        <fullName evidence="2">Methyltransferase domain-containing protein</fullName>
    </submittedName>
</protein>
<dbReference type="PANTHER" id="PTHR43591">
    <property type="entry name" value="METHYLTRANSFERASE"/>
    <property type="match status" value="1"/>
</dbReference>
<proteinExistence type="predicted"/>